<feature type="compositionally biased region" description="Low complexity" evidence="6">
    <location>
        <begin position="1222"/>
        <end position="1232"/>
    </location>
</feature>
<reference evidence="9 10" key="1">
    <citation type="submission" date="2019-01" db="EMBL/GenBank/DDBJ databases">
        <title>A draft genome assembly of the solar-powered sea slug Elysia chlorotica.</title>
        <authorList>
            <person name="Cai H."/>
            <person name="Li Q."/>
            <person name="Fang X."/>
            <person name="Li J."/>
            <person name="Curtis N.E."/>
            <person name="Altenburger A."/>
            <person name="Shibata T."/>
            <person name="Feng M."/>
            <person name="Maeda T."/>
            <person name="Schwartz J.A."/>
            <person name="Shigenobu S."/>
            <person name="Lundholm N."/>
            <person name="Nishiyama T."/>
            <person name="Yang H."/>
            <person name="Hasebe M."/>
            <person name="Li S."/>
            <person name="Pierce S.K."/>
            <person name="Wang J."/>
        </authorList>
    </citation>
    <scope>NUCLEOTIDE SEQUENCE [LARGE SCALE GENOMIC DNA]</scope>
    <source>
        <strain evidence="9">EC2010</strain>
        <tissue evidence="9">Whole organism of an adult</tissue>
    </source>
</reference>
<proteinExistence type="inferred from homology"/>
<feature type="compositionally biased region" description="Basic residues" evidence="6">
    <location>
        <begin position="603"/>
        <end position="615"/>
    </location>
</feature>
<feature type="compositionally biased region" description="Basic and acidic residues" evidence="6">
    <location>
        <begin position="1395"/>
        <end position="1413"/>
    </location>
</feature>
<dbReference type="GO" id="GO:0003743">
    <property type="term" value="F:translation initiation factor activity"/>
    <property type="evidence" value="ECO:0007669"/>
    <property type="project" value="UniProtKB-KW"/>
</dbReference>
<dbReference type="InterPro" id="IPR016024">
    <property type="entry name" value="ARM-type_fold"/>
</dbReference>
<feature type="region of interest" description="Disordered" evidence="6">
    <location>
        <begin position="1222"/>
        <end position="1268"/>
    </location>
</feature>
<dbReference type="EMBL" id="RQTK01000019">
    <property type="protein sequence ID" value="RUS91062.1"/>
    <property type="molecule type" value="Genomic_DNA"/>
</dbReference>
<evidence type="ECO:0000256" key="4">
    <source>
        <dbReference type="ARBA" id="ARBA00022845"/>
    </source>
</evidence>
<feature type="compositionally biased region" description="Pro residues" evidence="6">
    <location>
        <begin position="201"/>
        <end position="211"/>
    </location>
</feature>
<feature type="compositionally biased region" description="Polar residues" evidence="6">
    <location>
        <begin position="449"/>
        <end position="472"/>
    </location>
</feature>
<gene>
    <name evidence="9" type="ORF">EGW08_001190</name>
</gene>
<dbReference type="PANTHER" id="PTHR23253:SF78">
    <property type="entry name" value="EUKARYOTIC TRANSLATION INITIATION FACTOR 4G1, ISOFORM B-RELATED"/>
    <property type="match status" value="1"/>
</dbReference>
<keyword evidence="3" id="KW-0597">Phosphoprotein</keyword>
<dbReference type="Gene3D" id="1.25.40.180">
    <property type="match status" value="3"/>
</dbReference>
<dbReference type="GO" id="GO:0006417">
    <property type="term" value="P:regulation of translation"/>
    <property type="evidence" value="ECO:0007669"/>
    <property type="project" value="UniProtKB-KW"/>
</dbReference>
<keyword evidence="10" id="KW-1185">Reference proteome</keyword>
<feature type="compositionally biased region" description="Polar residues" evidence="6">
    <location>
        <begin position="582"/>
        <end position="598"/>
    </location>
</feature>
<dbReference type="InterPro" id="IPR003890">
    <property type="entry name" value="MIF4G-like_typ-3"/>
</dbReference>
<evidence type="ECO:0000256" key="6">
    <source>
        <dbReference type="SAM" id="MobiDB-lite"/>
    </source>
</evidence>
<dbReference type="Pfam" id="PF02854">
    <property type="entry name" value="MIF4G"/>
    <property type="match status" value="1"/>
</dbReference>
<dbReference type="SUPFAM" id="SSF48371">
    <property type="entry name" value="ARM repeat"/>
    <property type="match status" value="3"/>
</dbReference>
<feature type="compositionally biased region" description="Basic and acidic residues" evidence="6">
    <location>
        <begin position="349"/>
        <end position="360"/>
    </location>
</feature>
<feature type="compositionally biased region" description="Basic and acidic residues" evidence="6">
    <location>
        <begin position="801"/>
        <end position="824"/>
    </location>
</feature>
<evidence type="ECO:0000313" key="10">
    <source>
        <dbReference type="Proteomes" id="UP000271974"/>
    </source>
</evidence>
<feature type="domain" description="MI" evidence="8">
    <location>
        <begin position="1456"/>
        <end position="1578"/>
    </location>
</feature>
<feature type="compositionally biased region" description="Low complexity" evidence="6">
    <location>
        <begin position="297"/>
        <end position="312"/>
    </location>
</feature>
<evidence type="ECO:0000259" key="7">
    <source>
        <dbReference type="PROSITE" id="PS51363"/>
    </source>
</evidence>
<feature type="compositionally biased region" description="Low complexity" evidence="6">
    <location>
        <begin position="253"/>
        <end position="278"/>
    </location>
</feature>
<dbReference type="GO" id="GO:0003729">
    <property type="term" value="F:mRNA binding"/>
    <property type="evidence" value="ECO:0007669"/>
    <property type="project" value="TreeGrafter"/>
</dbReference>
<dbReference type="SMART" id="SM00515">
    <property type="entry name" value="eIF5C"/>
    <property type="match status" value="1"/>
</dbReference>
<feature type="region of interest" description="Disordered" evidence="6">
    <location>
        <begin position="146"/>
        <end position="502"/>
    </location>
</feature>
<comment type="similarity">
    <text evidence="1">Belongs to the eukaryotic initiation factor 4G family.</text>
</comment>
<feature type="compositionally biased region" description="Polar residues" evidence="6">
    <location>
        <begin position="671"/>
        <end position="681"/>
    </location>
</feature>
<organism evidence="9 10">
    <name type="scientific">Elysia chlorotica</name>
    <name type="common">Eastern emerald elysia</name>
    <name type="synonym">Sea slug</name>
    <dbReference type="NCBI Taxonomy" id="188477"/>
    <lineage>
        <taxon>Eukaryota</taxon>
        <taxon>Metazoa</taxon>
        <taxon>Spiralia</taxon>
        <taxon>Lophotrochozoa</taxon>
        <taxon>Mollusca</taxon>
        <taxon>Gastropoda</taxon>
        <taxon>Heterobranchia</taxon>
        <taxon>Euthyneura</taxon>
        <taxon>Panpulmonata</taxon>
        <taxon>Sacoglossa</taxon>
        <taxon>Placobranchoidea</taxon>
        <taxon>Plakobranchidae</taxon>
        <taxon>Elysia</taxon>
    </lineage>
</organism>
<evidence type="ECO:0008006" key="11">
    <source>
        <dbReference type="Google" id="ProtNLM"/>
    </source>
</evidence>
<dbReference type="SMART" id="SM00544">
    <property type="entry name" value="MA3"/>
    <property type="match status" value="1"/>
</dbReference>
<accession>A0A3S1AG51</accession>
<dbReference type="GO" id="GO:0016281">
    <property type="term" value="C:eukaryotic translation initiation factor 4F complex"/>
    <property type="evidence" value="ECO:0007669"/>
    <property type="project" value="TreeGrafter"/>
</dbReference>
<feature type="domain" description="W2" evidence="7">
    <location>
        <begin position="1648"/>
        <end position="1808"/>
    </location>
</feature>
<evidence type="ECO:0000256" key="1">
    <source>
        <dbReference type="ARBA" id="ARBA00005775"/>
    </source>
</evidence>
<dbReference type="PROSITE" id="PS51363">
    <property type="entry name" value="W2"/>
    <property type="match status" value="1"/>
</dbReference>
<comment type="caution">
    <text evidence="9">The sequence shown here is derived from an EMBL/GenBank/DDBJ whole genome shotgun (WGS) entry which is preliminary data.</text>
</comment>
<feature type="compositionally biased region" description="Polar residues" evidence="6">
    <location>
        <begin position="1308"/>
        <end position="1318"/>
    </location>
</feature>
<dbReference type="PROSITE" id="PS51366">
    <property type="entry name" value="MI"/>
    <property type="match status" value="1"/>
</dbReference>
<feature type="compositionally biased region" description="Polar residues" evidence="6">
    <location>
        <begin position="888"/>
        <end position="913"/>
    </location>
</feature>
<dbReference type="STRING" id="188477.A0A3S1AG51"/>
<dbReference type="FunFam" id="1.25.40.180:FF:000042">
    <property type="entry name" value="Eukaryotic translation initiation factor 4 gamma"/>
    <property type="match status" value="1"/>
</dbReference>
<keyword evidence="2" id="KW-0396">Initiation factor</keyword>
<sequence length="1808" mass="200231">MQSNIRATRGHHPNQSQQMVYIPQAPFPANNVVIQNMYPRPQVNPAAYYAPVSQSPYPTLYIPNGAGAQWQGTRMPTAGPAATRPTREKKMIEITDPNTGKNLTEEILKTTHVEHNEQEEEPVPNQSGQEIGKLFTRLVAETLNKSSEDSNASGAMDGSIPPPGPGAPSSQQYQQPPPTATQHPPPQMMRPGHPNMGQHRMPPPHMMPPRPGMIQQQQPGQPPATPPHMEMMNFSRPPPPLRQPTPAQVYSTAQQHMARHPQQQQQPQPVPQQQMPPQGVRPPNVPVMASTQPPVPQQQQQPSVQAQPHMQQPNHPPAPQSDVSAVPMSTPAVHPVVEQPAPPVVALEPVKEGSDTKPQAEHIPAAAMAPRKEAETHAPTLKEVSSLAEEASKISEVKDDSQGASNRGAKDGRKGKKNKRDFNTKEIGGSEMDAFIDEQNNKHKMNRETPLQNGGTCPLVDQQQSQLSSTNPLKRDPSNPWNTRPPRLAGQGSGEIHECSFPDNRSLNASSIKMEVPSYEQSEKCSAVLALDTDESGLCAVAESFHSPPDNLTANLVVNEGNEEKCHEDGVAQEEELLLNVSELTSKGSQKPTESPAQVESKHKLKKKKKRKGRKSPPLPKSKQSVAEEKENETNTAKPPLPQALGTEGTDAPQQESKSVQEVAAKEEVSVTASAPVSQEEMSTERSENVKESSSAMEKTPRSEEVPASEPVSEQKLSGTVAVASEDKKQEVPARVPAVENQNREAQPEGGSQQKPQAAETKVNPQINIVPSEPAKRTDSLSSKDGANESAPETPVNDENAPPKESLRSMMEDSRTALPSREDSVDAPSKTATEKPGAAVKKDGKDNKLQYDRAYLMELRECASSQTKPEGLPNLEIILDRPVNRAASGTSPDFTPNFFQPSTPQRHPQQMGKSASRGRARPGEMPMPQRIIKSVSIQNDVKALHQSEKPWKPTPKQIASGEISNKVDNLESKALFILNRLTPTNFAPLSDEMMALKIGDYDTLEHLVKIFFDKVTLETKFVEAYAKLCKKMCSLKVPPPAGLKESQATFRVLLLTKCQTEFESDKTIVFEDPEEKRKKLEAELPDGPEKAEKIEKTLYHMKLRRLKFYGNIRFIGELFKLNLLTENIMHDCIFRLLKARDDESLLSLCQLISTVGAILDTDKAKQRMDQYFAQMGKIAEERKSRIKFTLKDAIELRQNNWVPRKEQTGPKKIDEVRQDFQQEQQTKQFLQNQPPPPRNDSQIGSRRGSRQRQEEKPSDDGWNTVGSKSIRIDASKMKFSKNVVDENIQLGPGGGMNKFSMWSRGSGAAQSSQDSPNRPANRFSALPSDDDRRFQRSPSRGDGGMGGRGMRQNTAGHGRGKMMGRSSIEGERRDALASARSIVGGRSQNSSRDNSWNRDDRRSLGPRSSREGETMGPPRVINLRPSSERGPAPAPGPAPSAAFSNVKKAPPKTEEEMEHSAKTIMDEYLNIQDIKEAKLCVMELEGQKYLYVFITASINNVLERSDKDRALTGQFFHEILKDNLLSLDKFIKGLGEVLQFAEDMVIDIPKMWTNLAQLMTPTLVGGSMPWRQLKSTLEPHLTPMCSAKLIAEILLIAKTLLSEAEVVKMYQASGLNWEDFLPADRVADFIKDKKLDFLQGAANETPPAGGQVNHDSVINDLVKVIKDGKMTNDDVHGFIKESIPRDLDEKTFVRLLMTAAIKASLSATMKPNMEMIMKRLDVLQKYIKKPELELQALYAIQALMHRLEHPGGVIANLFETLCTEDVISEEAFKQWEASTEEPDGKGTCCKQLTQFFAWLRENEEPETS</sequence>
<dbReference type="CDD" id="cd11559">
    <property type="entry name" value="W2_eIF4G1_like"/>
    <property type="match status" value="1"/>
</dbReference>
<name>A0A3S1AG51_ELYCH</name>
<dbReference type="Pfam" id="PF02020">
    <property type="entry name" value="W2"/>
    <property type="match status" value="1"/>
</dbReference>
<evidence type="ECO:0000259" key="8">
    <source>
        <dbReference type="PROSITE" id="PS51366"/>
    </source>
</evidence>
<feature type="region of interest" description="Disordered" evidence="6">
    <location>
        <begin position="888"/>
        <end position="925"/>
    </location>
</feature>
<evidence type="ECO:0000256" key="5">
    <source>
        <dbReference type="ARBA" id="ARBA00022917"/>
    </source>
</evidence>
<evidence type="ECO:0000256" key="2">
    <source>
        <dbReference type="ARBA" id="ARBA00022540"/>
    </source>
</evidence>
<feature type="compositionally biased region" description="Low complexity" evidence="6">
    <location>
        <begin position="331"/>
        <end position="348"/>
    </location>
</feature>
<dbReference type="OrthoDB" id="514777at2759"/>
<keyword evidence="4" id="KW-0810">Translation regulation</keyword>
<evidence type="ECO:0000256" key="3">
    <source>
        <dbReference type="ARBA" id="ARBA00022553"/>
    </source>
</evidence>
<dbReference type="SMART" id="SM00543">
    <property type="entry name" value="MIF4G"/>
    <property type="match status" value="1"/>
</dbReference>
<dbReference type="Pfam" id="PF02847">
    <property type="entry name" value="MA3"/>
    <property type="match status" value="1"/>
</dbReference>
<evidence type="ECO:0000313" key="9">
    <source>
        <dbReference type="EMBL" id="RUS91062.1"/>
    </source>
</evidence>
<dbReference type="InterPro" id="IPR003307">
    <property type="entry name" value="W2_domain"/>
</dbReference>
<feature type="region of interest" description="Disordered" evidence="6">
    <location>
        <begin position="1288"/>
        <end position="1459"/>
    </location>
</feature>
<feature type="region of interest" description="Disordered" evidence="6">
    <location>
        <begin position="545"/>
        <end position="848"/>
    </location>
</feature>
<dbReference type="Proteomes" id="UP000271974">
    <property type="component" value="Unassembled WGS sequence"/>
</dbReference>
<dbReference type="PANTHER" id="PTHR23253">
    <property type="entry name" value="EUKARYOTIC TRANSLATION INITIATION FACTOR 4 GAMMA"/>
    <property type="match status" value="1"/>
</dbReference>
<protein>
    <recommendedName>
        <fullName evidence="11">Eukaryotic translation initiation factor 4 gamma 1-like</fullName>
    </recommendedName>
</protein>
<feature type="compositionally biased region" description="Basic and acidic residues" evidence="6">
    <location>
        <begin position="390"/>
        <end position="401"/>
    </location>
</feature>
<feature type="compositionally biased region" description="Pro residues" evidence="6">
    <location>
        <begin position="175"/>
        <end position="188"/>
    </location>
</feature>
<keyword evidence="5" id="KW-0648">Protein biosynthesis</keyword>
<dbReference type="InterPro" id="IPR003891">
    <property type="entry name" value="Initiation_fac_eIF4g_MI"/>
</dbReference>